<dbReference type="EMBL" id="WUMU01000001">
    <property type="protein sequence ID" value="MXN16421.1"/>
    <property type="molecule type" value="Genomic_DNA"/>
</dbReference>
<dbReference type="InterPro" id="IPR036513">
    <property type="entry name" value="STAS_dom_sf"/>
</dbReference>
<dbReference type="AlphaFoldDB" id="A0A6L7FX53"/>
<feature type="domain" description="MlaB-like STAS" evidence="1">
    <location>
        <begin position="5"/>
        <end position="81"/>
    </location>
</feature>
<evidence type="ECO:0000313" key="3">
    <source>
        <dbReference type="Proteomes" id="UP000477911"/>
    </source>
</evidence>
<name>A0A6L7FX53_9RHOB</name>
<protein>
    <submittedName>
        <fullName evidence="2">STAS domain-containing protein</fullName>
    </submittedName>
</protein>
<proteinExistence type="predicted"/>
<dbReference type="Proteomes" id="UP000477911">
    <property type="component" value="Unassembled WGS sequence"/>
</dbReference>
<gene>
    <name evidence="2" type="ORF">GR170_01135</name>
</gene>
<dbReference type="SUPFAM" id="SSF52091">
    <property type="entry name" value="SpoIIaa-like"/>
    <property type="match status" value="1"/>
</dbReference>
<keyword evidence="3" id="KW-1185">Reference proteome</keyword>
<dbReference type="RefSeq" id="WP_160890961.1">
    <property type="nucleotide sequence ID" value="NZ_WUMU01000001.1"/>
</dbReference>
<dbReference type="InterPro" id="IPR058548">
    <property type="entry name" value="MlaB-like_STAS"/>
</dbReference>
<dbReference type="Pfam" id="PF13466">
    <property type="entry name" value="STAS_2"/>
    <property type="match status" value="1"/>
</dbReference>
<accession>A0A6L7FX53</accession>
<dbReference type="Gene3D" id="3.30.750.24">
    <property type="entry name" value="STAS domain"/>
    <property type="match status" value="1"/>
</dbReference>
<comment type="caution">
    <text evidence="2">The sequence shown here is derived from an EMBL/GenBank/DDBJ whole genome shotgun (WGS) entry which is preliminary data.</text>
</comment>
<sequence length="93" mass="9813">MTAPLVLPPKLDLPAAGPLAEALRARLDGDLEVDAGEVTHLGALCLQVLLSAATSLRAGGHAMTIRHASDRLLEQMSQMGFTPETLAEGREWA</sequence>
<reference evidence="2 3" key="1">
    <citation type="submission" date="2019-12" db="EMBL/GenBank/DDBJ databases">
        <authorList>
            <person name="Li M."/>
        </authorList>
    </citation>
    <scope>NUCLEOTIDE SEQUENCE [LARGE SCALE GENOMIC DNA]</scope>
    <source>
        <strain evidence="2 3">GBMRC 2024</strain>
    </source>
</reference>
<organism evidence="2 3">
    <name type="scientific">Pseudooceanicola albus</name>
    <dbReference type="NCBI Taxonomy" id="2692189"/>
    <lineage>
        <taxon>Bacteria</taxon>
        <taxon>Pseudomonadati</taxon>
        <taxon>Pseudomonadota</taxon>
        <taxon>Alphaproteobacteria</taxon>
        <taxon>Rhodobacterales</taxon>
        <taxon>Paracoccaceae</taxon>
        <taxon>Pseudooceanicola</taxon>
    </lineage>
</organism>
<evidence type="ECO:0000259" key="1">
    <source>
        <dbReference type="Pfam" id="PF13466"/>
    </source>
</evidence>
<evidence type="ECO:0000313" key="2">
    <source>
        <dbReference type="EMBL" id="MXN16421.1"/>
    </source>
</evidence>